<feature type="region of interest" description="Disordered" evidence="1">
    <location>
        <begin position="1007"/>
        <end position="1075"/>
    </location>
</feature>
<sequence>MALAASLELVQGKALPGQTLLNIESRTQTSPRPLHRRNVASIGFGPGRRGAAFSCPLASNAPALAEYSNSRRHGFSLQVSPRRGCTSVSRAALFHRAVLFMPWPSRKAIMPRLSCRLRHTSLASPSPHLRLATRASVMPASSLLLADKFSSQLACTLTHRRLGRVLTSPLSCDTSHQPSLRIRSASHGSLHNAYKDAHRAHGRLASGTMTAKPASQRMPLRSVNENAALLRSPGPLESMLKKTTETGDIGLFTIRGGMPPPGYHQPPRSRPNVANADMPLGPPARMYENGRGQDERKCLRTYRDTTSEIISLYGSDNNQQYGPSSTSPTAEDGHRSYSLTTCSSQRIPSQKSSGTLQSQSSGGYGSLRRSQSPFPYPTRLKRPGIRTPSQPMAENGGVDYSRTGELNRVSQRTTYGASKAAYAHGPRRPPPLSLRADANRSTTSLPSGVSPGPYNFGPGHIRTPSSSVSGRSRPYDRHRGSSVDHSPRSASLTSIVEMYQRPATASSAVPALRPGGSFYYDYTEEFEKPAPLAPRVERQDPLCPVPQRAGDGSRPMVLREDSQVHLDTISPSIGRGHAVTARTDQGLPAPVEAPGVEMHHRHGRRPSGRSAGEALAGADPLSSRPDVATVSGNGRSSGPIEKGSTDSGSELRETHDDALASPPGLDCAQGQEKVMPAHGQWLLPKPFPAEADVSQGQRASRSSLVKSRNTLDPALSEFASLFSSFDRLAKSPFSHGDGEPSTARVIYSPPSNEDDGDEGDVGQDNNIPGEQDDKVRLGGFPNRLGRRPSLQLFNELAAEDHAQKRRHRRNAAALRINTAGLSDDGQKLSPPKEELAIICPEPISPARQLKVTKSIPQLMKALPPLPREAAGTSERDGHETREPPKYYGKDLSSGTKTGGDGGSLSDEACACPLWNAQEAGRASPLKLKLRINPSSSPSGVSDMDTACSGERERQAGPPTKSNAGAKPRLKLKVSRSRLGQAQAGLTAQQPNRLKQCNSLADLAVRRNEAEADGRRNSSAGNGGWEGQMADADRAESSDSPRPSDQFNIPYPPCPEKSELLQRGSTSSGKGSVGKAHSFTWEVGPAERRGLRQKLSMFRLRITGGPGKEAESASGVDSKGASEAVQSMGDGSDQARGRAISSTRSDRMGGRVKRWASDAKQAVRLYVRRRLDRSSRMSG</sequence>
<dbReference type="AlphaFoldDB" id="A0A2A9PAN8"/>
<evidence type="ECO:0000256" key="1">
    <source>
        <dbReference type="SAM" id="MobiDB-lite"/>
    </source>
</evidence>
<feature type="region of interest" description="Disordered" evidence="1">
    <location>
        <begin position="1102"/>
        <end position="1154"/>
    </location>
</feature>
<reference evidence="2 3" key="2">
    <citation type="journal article" date="2017" name="Sci. Rep.">
        <title>Ant-infecting Ophiocordyceps genomes reveal a high diversity of potential behavioral manipulation genes and a possible major role for enterotoxins.</title>
        <authorList>
            <person name="de Bekker C."/>
            <person name="Ohm R.A."/>
            <person name="Evans H.C."/>
            <person name="Brachmann A."/>
            <person name="Hughes D.P."/>
        </authorList>
    </citation>
    <scope>NUCLEOTIDE SEQUENCE [LARGE SCALE GENOMIC DNA]</scope>
    <source>
        <strain evidence="2 3">SC16a</strain>
    </source>
</reference>
<feature type="compositionally biased region" description="Basic and acidic residues" evidence="1">
    <location>
        <begin position="473"/>
        <end position="487"/>
    </location>
</feature>
<dbReference type="STRING" id="268505.A0A2A9PAN8"/>
<feature type="region of interest" description="Disordered" evidence="1">
    <location>
        <begin position="929"/>
        <end position="969"/>
    </location>
</feature>
<feature type="compositionally biased region" description="Basic and acidic residues" evidence="1">
    <location>
        <begin position="649"/>
        <end position="658"/>
    </location>
</feature>
<dbReference type="OrthoDB" id="4156126at2759"/>
<dbReference type="Proteomes" id="UP000037136">
    <property type="component" value="Unassembled WGS sequence"/>
</dbReference>
<proteinExistence type="predicted"/>
<reference evidence="2 3" key="1">
    <citation type="journal article" date="2015" name="BMC Genomics">
        <title>Gene expression during zombie ant biting behavior reflects the complexity underlying fungal parasitic behavioral manipulation.</title>
        <authorList>
            <person name="de Bekker C."/>
            <person name="Ohm R.A."/>
            <person name="Loreto R.G."/>
            <person name="Sebastian A."/>
            <person name="Albert I."/>
            <person name="Merrow M."/>
            <person name="Brachmann A."/>
            <person name="Hughes D.P."/>
        </authorList>
    </citation>
    <scope>NUCLEOTIDE SEQUENCE [LARGE SCALE GENOMIC DNA]</scope>
    <source>
        <strain evidence="2 3">SC16a</strain>
    </source>
</reference>
<protein>
    <submittedName>
        <fullName evidence="2">Uncharacterized protein</fullName>
    </submittedName>
</protein>
<comment type="caution">
    <text evidence="2">The sequence shown here is derived from an EMBL/GenBank/DDBJ whole genome shotgun (WGS) entry which is preliminary data.</text>
</comment>
<keyword evidence="3" id="KW-1185">Reference proteome</keyword>
<organism evidence="2 3">
    <name type="scientific">Ophiocordyceps unilateralis</name>
    <name type="common">Zombie-ant fungus</name>
    <name type="synonym">Torrubia unilateralis</name>
    <dbReference type="NCBI Taxonomy" id="268505"/>
    <lineage>
        <taxon>Eukaryota</taxon>
        <taxon>Fungi</taxon>
        <taxon>Dikarya</taxon>
        <taxon>Ascomycota</taxon>
        <taxon>Pezizomycotina</taxon>
        <taxon>Sordariomycetes</taxon>
        <taxon>Hypocreomycetidae</taxon>
        <taxon>Hypocreales</taxon>
        <taxon>Ophiocordycipitaceae</taxon>
        <taxon>Ophiocordyceps</taxon>
    </lineage>
</organism>
<feature type="region of interest" description="Disordered" evidence="1">
    <location>
        <begin position="258"/>
        <end position="297"/>
    </location>
</feature>
<evidence type="ECO:0000313" key="2">
    <source>
        <dbReference type="EMBL" id="PFH57930.1"/>
    </source>
</evidence>
<feature type="compositionally biased region" description="Basic and acidic residues" evidence="1">
    <location>
        <begin position="873"/>
        <end position="888"/>
    </location>
</feature>
<feature type="compositionally biased region" description="Low complexity" evidence="1">
    <location>
        <begin position="349"/>
        <end position="372"/>
    </location>
</feature>
<evidence type="ECO:0000313" key="3">
    <source>
        <dbReference type="Proteomes" id="UP000037136"/>
    </source>
</evidence>
<feature type="compositionally biased region" description="Polar residues" evidence="1">
    <location>
        <begin position="314"/>
        <end position="329"/>
    </location>
</feature>
<feature type="region of interest" description="Disordered" evidence="1">
    <location>
        <begin position="586"/>
        <end position="670"/>
    </location>
</feature>
<gene>
    <name evidence="2" type="ORF">XA68_14370</name>
</gene>
<feature type="region of interest" description="Disordered" evidence="1">
    <location>
        <begin position="312"/>
        <end position="490"/>
    </location>
</feature>
<feature type="region of interest" description="Disordered" evidence="1">
    <location>
        <begin position="860"/>
        <end position="902"/>
    </location>
</feature>
<accession>A0A2A9PAN8</accession>
<name>A0A2A9PAN8_OPHUN</name>
<feature type="compositionally biased region" description="Acidic residues" evidence="1">
    <location>
        <begin position="752"/>
        <end position="761"/>
    </location>
</feature>
<feature type="region of interest" description="Disordered" evidence="1">
    <location>
        <begin position="732"/>
        <end position="774"/>
    </location>
</feature>
<dbReference type="EMBL" id="LAZP02000349">
    <property type="protein sequence ID" value="PFH57930.1"/>
    <property type="molecule type" value="Genomic_DNA"/>
</dbReference>
<feature type="compositionally biased region" description="Low complexity" evidence="1">
    <location>
        <begin position="1063"/>
        <end position="1074"/>
    </location>
</feature>
<feature type="compositionally biased region" description="Polar residues" evidence="1">
    <location>
        <begin position="337"/>
        <end position="348"/>
    </location>
</feature>